<evidence type="ECO:0000313" key="2">
    <source>
        <dbReference type="EMBL" id="GHF16933.1"/>
    </source>
</evidence>
<protein>
    <submittedName>
        <fullName evidence="2">Uncharacterized protein</fullName>
    </submittedName>
</protein>
<feature type="region of interest" description="Disordered" evidence="1">
    <location>
        <begin position="1"/>
        <end position="21"/>
    </location>
</feature>
<accession>A0A919ANA4</accession>
<evidence type="ECO:0000256" key="1">
    <source>
        <dbReference type="SAM" id="MobiDB-lite"/>
    </source>
</evidence>
<reference evidence="2" key="1">
    <citation type="journal article" date="2014" name="Int. J. Syst. Evol. Microbiol.">
        <title>Complete genome sequence of Corynebacterium casei LMG S-19264T (=DSM 44701T), isolated from a smear-ripened cheese.</title>
        <authorList>
            <consortium name="US DOE Joint Genome Institute (JGI-PGF)"/>
            <person name="Walter F."/>
            <person name="Albersmeier A."/>
            <person name="Kalinowski J."/>
            <person name="Ruckert C."/>
        </authorList>
    </citation>
    <scope>NUCLEOTIDE SEQUENCE</scope>
    <source>
        <strain evidence="2">KCTC 42590</strain>
    </source>
</reference>
<organism evidence="2 3">
    <name type="scientific">Kordiimonas sediminis</name>
    <dbReference type="NCBI Taxonomy" id="1735581"/>
    <lineage>
        <taxon>Bacteria</taxon>
        <taxon>Pseudomonadati</taxon>
        <taxon>Pseudomonadota</taxon>
        <taxon>Alphaproteobacteria</taxon>
        <taxon>Kordiimonadales</taxon>
        <taxon>Kordiimonadaceae</taxon>
        <taxon>Kordiimonas</taxon>
    </lineage>
</organism>
<dbReference type="AlphaFoldDB" id="A0A919ANA4"/>
<reference evidence="2" key="2">
    <citation type="submission" date="2020-09" db="EMBL/GenBank/DDBJ databases">
        <authorList>
            <person name="Sun Q."/>
            <person name="Kim S."/>
        </authorList>
    </citation>
    <scope>NUCLEOTIDE SEQUENCE</scope>
    <source>
        <strain evidence="2">KCTC 42590</strain>
    </source>
</reference>
<name>A0A919ANA4_9PROT</name>
<keyword evidence="3" id="KW-1185">Reference proteome</keyword>
<dbReference type="EMBL" id="BNCI01000001">
    <property type="protein sequence ID" value="GHF16933.1"/>
    <property type="molecule type" value="Genomic_DNA"/>
</dbReference>
<gene>
    <name evidence="2" type="ORF">GCM10017044_09110</name>
</gene>
<dbReference type="Proteomes" id="UP000630923">
    <property type="component" value="Unassembled WGS sequence"/>
</dbReference>
<dbReference type="RefSeq" id="WP_191250355.1">
    <property type="nucleotide sequence ID" value="NZ_BNCI01000001.1"/>
</dbReference>
<sequence>MSSALEPENTTPAKVGDSQVSRHSRVLAANLYNHLGLKKALRICEDNQWYSVVTALEDIHCKRRG</sequence>
<comment type="caution">
    <text evidence="2">The sequence shown here is derived from an EMBL/GenBank/DDBJ whole genome shotgun (WGS) entry which is preliminary data.</text>
</comment>
<evidence type="ECO:0000313" key="3">
    <source>
        <dbReference type="Proteomes" id="UP000630923"/>
    </source>
</evidence>
<proteinExistence type="predicted"/>
<feature type="compositionally biased region" description="Polar residues" evidence="1">
    <location>
        <begin position="1"/>
        <end position="12"/>
    </location>
</feature>